<evidence type="ECO:0000259" key="1">
    <source>
        <dbReference type="Pfam" id="PF04149"/>
    </source>
</evidence>
<evidence type="ECO:0000313" key="3">
    <source>
        <dbReference type="Proteomes" id="UP001304298"/>
    </source>
</evidence>
<gene>
    <name evidence="2" type="ORF">VA596_38225</name>
</gene>
<dbReference type="Proteomes" id="UP001304298">
    <property type="component" value="Unassembled WGS sequence"/>
</dbReference>
<keyword evidence="3" id="KW-1185">Reference proteome</keyword>
<proteinExistence type="predicted"/>
<name>A0ABU5RGL7_9PSEU</name>
<sequence length="81" mass="8809">MDIRSYDPMVAGNAFDADSWERSPLCGPDQGDCVEVNFGQPGLVAIRDSKLADSPVLVFSTSEWEACTRGMSRPSGPRTTR</sequence>
<protein>
    <submittedName>
        <fullName evidence="2">DUF397 domain-containing protein</fullName>
    </submittedName>
</protein>
<comment type="caution">
    <text evidence="2">The sequence shown here is derived from an EMBL/GenBank/DDBJ whole genome shotgun (WGS) entry which is preliminary data.</text>
</comment>
<feature type="domain" description="DUF397" evidence="1">
    <location>
        <begin position="19"/>
        <end position="70"/>
    </location>
</feature>
<organism evidence="2 3">
    <name type="scientific">Amycolatopsis heterodermiae</name>
    <dbReference type="NCBI Taxonomy" id="3110235"/>
    <lineage>
        <taxon>Bacteria</taxon>
        <taxon>Bacillati</taxon>
        <taxon>Actinomycetota</taxon>
        <taxon>Actinomycetes</taxon>
        <taxon>Pseudonocardiales</taxon>
        <taxon>Pseudonocardiaceae</taxon>
        <taxon>Amycolatopsis</taxon>
    </lineage>
</organism>
<reference evidence="2 3" key="1">
    <citation type="submission" date="2023-12" db="EMBL/GenBank/DDBJ databases">
        <title>Amycolatopsis sp. V23-08.</title>
        <authorList>
            <person name="Somphong A."/>
        </authorList>
    </citation>
    <scope>NUCLEOTIDE SEQUENCE [LARGE SCALE GENOMIC DNA]</scope>
    <source>
        <strain evidence="2 3">V23-08</strain>
    </source>
</reference>
<dbReference type="RefSeq" id="WP_323333925.1">
    <property type="nucleotide sequence ID" value="NZ_JAYFSI010000012.1"/>
</dbReference>
<accession>A0ABU5RGL7</accession>
<dbReference type="Pfam" id="PF04149">
    <property type="entry name" value="DUF397"/>
    <property type="match status" value="1"/>
</dbReference>
<evidence type="ECO:0000313" key="2">
    <source>
        <dbReference type="EMBL" id="MEA5365417.1"/>
    </source>
</evidence>
<dbReference type="EMBL" id="JAYFSI010000012">
    <property type="protein sequence ID" value="MEA5365417.1"/>
    <property type="molecule type" value="Genomic_DNA"/>
</dbReference>
<dbReference type="InterPro" id="IPR007278">
    <property type="entry name" value="DUF397"/>
</dbReference>